<dbReference type="Gene3D" id="1.10.10.10">
    <property type="entry name" value="Winged helix-like DNA-binding domain superfamily/Winged helix DNA-binding domain"/>
    <property type="match status" value="1"/>
</dbReference>
<organism evidence="3 4">
    <name type="scientific">Parapedobacter koreensis</name>
    <dbReference type="NCBI Taxonomy" id="332977"/>
    <lineage>
        <taxon>Bacteria</taxon>
        <taxon>Pseudomonadati</taxon>
        <taxon>Bacteroidota</taxon>
        <taxon>Sphingobacteriia</taxon>
        <taxon>Sphingobacteriales</taxon>
        <taxon>Sphingobacteriaceae</taxon>
        <taxon>Parapedobacter</taxon>
    </lineage>
</organism>
<comment type="similarity">
    <text evidence="1">Belongs to the CvfB family.</text>
</comment>
<dbReference type="Pfam" id="PF17783">
    <property type="entry name" value="WHD_CvfB"/>
    <property type="match status" value="1"/>
</dbReference>
<gene>
    <name evidence="3" type="ORF">SAMN05421740_11559</name>
</gene>
<dbReference type="EMBL" id="FNZR01000015">
    <property type="protein sequence ID" value="SEL96048.1"/>
    <property type="molecule type" value="Genomic_DNA"/>
</dbReference>
<sequence>MAELGKYNILRVAGKNSDGLSLSDGENEILLPSADVPPQTEVNDTITAFVFLDKAGRLLATTKQALAEVGDFAYLTVVDAGENGAFLDLGISKDVYVPIKEQRRPMRPGEKHIVYLYLDRQHQRMLASSRLHKYIDEEDFDFEEGDEVQLLISEETDLGFNAIINNRYIGLLYRNELFTDVAVGDKRKGWIKNIRLEGKIDLSLRPQGFGHVLDTKAVILRALKDAGGTITLGDKSAPEEIQARFQISKSAFKKAIGGLYKERLITLGDYEIKLLVGQARSEIINQ</sequence>
<dbReference type="OrthoDB" id="9801597at2"/>
<reference evidence="4" key="1">
    <citation type="submission" date="2016-10" db="EMBL/GenBank/DDBJ databases">
        <authorList>
            <person name="Varghese N."/>
            <person name="Submissions S."/>
        </authorList>
    </citation>
    <scope>NUCLEOTIDE SEQUENCE [LARGE SCALE GENOMIC DNA]</scope>
    <source>
        <strain evidence="4">Jip14</strain>
    </source>
</reference>
<dbReference type="GO" id="GO:0003676">
    <property type="term" value="F:nucleic acid binding"/>
    <property type="evidence" value="ECO:0007669"/>
    <property type="project" value="InterPro"/>
</dbReference>
<feature type="domain" description="S1 motif" evidence="2">
    <location>
        <begin position="68"/>
        <end position="130"/>
    </location>
</feature>
<dbReference type="PIRSF" id="PIRSF012524">
    <property type="entry name" value="YitL_S1"/>
    <property type="match status" value="1"/>
</dbReference>
<dbReference type="SMART" id="SM00316">
    <property type="entry name" value="S1"/>
    <property type="match status" value="2"/>
</dbReference>
<name>A0A1H7UHB7_9SPHI</name>
<dbReference type="AlphaFoldDB" id="A0A1H7UHB7"/>
<dbReference type="Proteomes" id="UP000198916">
    <property type="component" value="Unassembled WGS sequence"/>
</dbReference>
<accession>A0A1H7UHB7</accession>
<feature type="domain" description="S1 motif" evidence="2">
    <location>
        <begin position="143"/>
        <end position="205"/>
    </location>
</feature>
<evidence type="ECO:0000313" key="4">
    <source>
        <dbReference type="Proteomes" id="UP000198916"/>
    </source>
</evidence>
<evidence type="ECO:0000259" key="2">
    <source>
        <dbReference type="SMART" id="SM00316"/>
    </source>
</evidence>
<evidence type="ECO:0000256" key="1">
    <source>
        <dbReference type="PIRNR" id="PIRNR012524"/>
    </source>
</evidence>
<dbReference type="InterPro" id="IPR014464">
    <property type="entry name" value="CvfB_fam"/>
</dbReference>
<dbReference type="InterPro" id="IPR039566">
    <property type="entry name" value="CvfB_S1_st"/>
</dbReference>
<dbReference type="InterPro" id="IPR036388">
    <property type="entry name" value="WH-like_DNA-bd_sf"/>
</dbReference>
<dbReference type="Gene3D" id="2.40.50.140">
    <property type="entry name" value="Nucleic acid-binding proteins"/>
    <property type="match status" value="1"/>
</dbReference>
<dbReference type="InterPro" id="IPR003029">
    <property type="entry name" value="S1_domain"/>
</dbReference>
<keyword evidence="4" id="KW-1185">Reference proteome</keyword>
<dbReference type="PANTHER" id="PTHR37296:SF1">
    <property type="entry name" value="CONSERVED VIRULENCE FACTOR B"/>
    <property type="match status" value="1"/>
</dbReference>
<dbReference type="InterPro" id="IPR040764">
    <property type="entry name" value="CvfB_WH"/>
</dbReference>
<dbReference type="PANTHER" id="PTHR37296">
    <property type="entry name" value="CONSERVED VIRULENCE FACTOR B"/>
    <property type="match status" value="1"/>
</dbReference>
<dbReference type="Pfam" id="PF13509">
    <property type="entry name" value="S1_2"/>
    <property type="match status" value="2"/>
</dbReference>
<evidence type="ECO:0000313" key="3">
    <source>
        <dbReference type="EMBL" id="SEL96048.1"/>
    </source>
</evidence>
<dbReference type="InterPro" id="IPR012340">
    <property type="entry name" value="NA-bd_OB-fold"/>
</dbReference>
<protein>
    <recommendedName>
        <fullName evidence="2">S1 motif domain-containing protein</fullName>
    </recommendedName>
</protein>
<dbReference type="STRING" id="332977.SAMN05421740_11559"/>
<proteinExistence type="inferred from homology"/>